<comment type="caution">
    <text evidence="2">The sequence shown here is derived from an EMBL/GenBank/DDBJ whole genome shotgun (WGS) entry which is preliminary data.</text>
</comment>
<evidence type="ECO:0000313" key="2">
    <source>
        <dbReference type="EMBL" id="KAK4022607.1"/>
    </source>
</evidence>
<proteinExistence type="predicted"/>
<feature type="region of interest" description="Disordered" evidence="1">
    <location>
        <begin position="42"/>
        <end position="62"/>
    </location>
</feature>
<dbReference type="EMBL" id="JAOYFB010000037">
    <property type="protein sequence ID" value="KAK4022607.1"/>
    <property type="molecule type" value="Genomic_DNA"/>
</dbReference>
<evidence type="ECO:0000256" key="1">
    <source>
        <dbReference type="SAM" id="MobiDB-lite"/>
    </source>
</evidence>
<sequence length="125" mass="14178">MTINFGSRTQNAKRKRANWAILTTVQPVQEDDLRSLWEIKKKKKTEEGPLPPTADTAPSPSLLYFLAPPAPRGDRDRNTTVFHGVVTCMESSTFVLGRDTMLEKERIRQGLFSNNRDESTLPFTL</sequence>
<accession>A0ABR0ABW5</accession>
<organism evidence="2 3">
    <name type="scientific">Daphnia magna</name>
    <dbReference type="NCBI Taxonomy" id="35525"/>
    <lineage>
        <taxon>Eukaryota</taxon>
        <taxon>Metazoa</taxon>
        <taxon>Ecdysozoa</taxon>
        <taxon>Arthropoda</taxon>
        <taxon>Crustacea</taxon>
        <taxon>Branchiopoda</taxon>
        <taxon>Diplostraca</taxon>
        <taxon>Cladocera</taxon>
        <taxon>Anomopoda</taxon>
        <taxon>Daphniidae</taxon>
        <taxon>Daphnia</taxon>
    </lineage>
</organism>
<gene>
    <name evidence="2" type="ORF">OUZ56_008066</name>
</gene>
<protein>
    <submittedName>
        <fullName evidence="2">Uncharacterized protein</fullName>
    </submittedName>
</protein>
<keyword evidence="3" id="KW-1185">Reference proteome</keyword>
<evidence type="ECO:0000313" key="3">
    <source>
        <dbReference type="Proteomes" id="UP001234178"/>
    </source>
</evidence>
<reference evidence="2 3" key="1">
    <citation type="journal article" date="2023" name="Nucleic Acids Res.">
        <title>The hologenome of Daphnia magna reveals possible DNA methylation and microbiome-mediated evolution of the host genome.</title>
        <authorList>
            <person name="Chaturvedi A."/>
            <person name="Li X."/>
            <person name="Dhandapani V."/>
            <person name="Marshall H."/>
            <person name="Kissane S."/>
            <person name="Cuenca-Cambronero M."/>
            <person name="Asole G."/>
            <person name="Calvet F."/>
            <person name="Ruiz-Romero M."/>
            <person name="Marangio P."/>
            <person name="Guigo R."/>
            <person name="Rago D."/>
            <person name="Mirbahai L."/>
            <person name="Eastwood N."/>
            <person name="Colbourne J.K."/>
            <person name="Zhou J."/>
            <person name="Mallon E."/>
            <person name="Orsini L."/>
        </authorList>
    </citation>
    <scope>NUCLEOTIDE SEQUENCE [LARGE SCALE GENOMIC DNA]</scope>
    <source>
        <strain evidence="2">LRV0_1</strain>
    </source>
</reference>
<name>A0ABR0ABW5_9CRUS</name>
<dbReference type="Proteomes" id="UP001234178">
    <property type="component" value="Unassembled WGS sequence"/>
</dbReference>